<dbReference type="EMBL" id="CM029053">
    <property type="protein sequence ID" value="KAG2547516.1"/>
    <property type="molecule type" value="Genomic_DNA"/>
</dbReference>
<sequence>MPIAYSLRAPPSAAQQRLRLPPPPQPFATPPLDAGAARRRRAVGVAAASASPFDELHARGRPVHGPSKKSMLWNLIQDIEPLDLSVIQKDVAPETVDAMKRTISGMLGLLPSDQFRVVVEALWNPFFKLLVSSIMTGYTLRNAEYRLLFERNLELSEEDGECPKSDISEDNHHNINLGRPVTIFRLSEEDMPQDPGKSDEESSRESMGEDLGNLTPQAEEYIIQMQSRLDAMKKELHDLRRKNSALQMQQFVGEEKNDLLDYLRSLTPEKVAELSESTCPGVPEAIHSVVHGLLATLSPKIHSKAPPPLDNTSGACYWVTTSGVWSTG</sequence>
<protein>
    <submittedName>
        <fullName evidence="3">Uncharacterized protein</fullName>
    </submittedName>
</protein>
<evidence type="ECO:0000256" key="1">
    <source>
        <dbReference type="SAM" id="Coils"/>
    </source>
</evidence>
<comment type="caution">
    <text evidence="3">The sequence shown here is derived from an EMBL/GenBank/DDBJ whole genome shotgun (WGS) entry which is preliminary data.</text>
</comment>
<dbReference type="Proteomes" id="UP000823388">
    <property type="component" value="Chromosome 9K"/>
</dbReference>
<evidence type="ECO:0000313" key="3">
    <source>
        <dbReference type="EMBL" id="KAG2547516.1"/>
    </source>
</evidence>
<gene>
    <name evidence="3" type="ORF">PVAP13_9KG105100</name>
</gene>
<feature type="compositionally biased region" description="Pro residues" evidence="2">
    <location>
        <begin position="20"/>
        <end position="29"/>
    </location>
</feature>
<dbReference type="Pfam" id="PF05542">
    <property type="entry name" value="DUF760"/>
    <property type="match status" value="2"/>
</dbReference>
<accession>A0A8T0NK74</accession>
<reference evidence="3" key="1">
    <citation type="submission" date="2020-05" db="EMBL/GenBank/DDBJ databases">
        <title>WGS assembly of Panicum virgatum.</title>
        <authorList>
            <person name="Lovell J.T."/>
            <person name="Jenkins J."/>
            <person name="Shu S."/>
            <person name="Juenger T.E."/>
            <person name="Schmutz J."/>
        </authorList>
    </citation>
    <scope>NUCLEOTIDE SEQUENCE</scope>
    <source>
        <strain evidence="3">AP13</strain>
    </source>
</reference>
<feature type="compositionally biased region" description="Basic and acidic residues" evidence="2">
    <location>
        <begin position="196"/>
        <end position="207"/>
    </location>
</feature>
<dbReference type="AlphaFoldDB" id="A0A8T0NK74"/>
<keyword evidence="1" id="KW-0175">Coiled coil</keyword>
<evidence type="ECO:0000313" key="4">
    <source>
        <dbReference type="Proteomes" id="UP000823388"/>
    </source>
</evidence>
<proteinExistence type="predicted"/>
<organism evidence="3 4">
    <name type="scientific">Panicum virgatum</name>
    <name type="common">Blackwell switchgrass</name>
    <dbReference type="NCBI Taxonomy" id="38727"/>
    <lineage>
        <taxon>Eukaryota</taxon>
        <taxon>Viridiplantae</taxon>
        <taxon>Streptophyta</taxon>
        <taxon>Embryophyta</taxon>
        <taxon>Tracheophyta</taxon>
        <taxon>Spermatophyta</taxon>
        <taxon>Magnoliopsida</taxon>
        <taxon>Liliopsida</taxon>
        <taxon>Poales</taxon>
        <taxon>Poaceae</taxon>
        <taxon>PACMAD clade</taxon>
        <taxon>Panicoideae</taxon>
        <taxon>Panicodae</taxon>
        <taxon>Paniceae</taxon>
        <taxon>Panicinae</taxon>
        <taxon>Panicum</taxon>
        <taxon>Panicum sect. Hiantes</taxon>
    </lineage>
</organism>
<feature type="coiled-coil region" evidence="1">
    <location>
        <begin position="222"/>
        <end position="249"/>
    </location>
</feature>
<dbReference type="PANTHER" id="PTHR33598:SF2">
    <property type="entry name" value="MAR-BINDING FILAMENT-LIKE PROTEIN"/>
    <property type="match status" value="1"/>
</dbReference>
<feature type="region of interest" description="Disordered" evidence="2">
    <location>
        <begin position="9"/>
        <end position="34"/>
    </location>
</feature>
<evidence type="ECO:0000256" key="2">
    <source>
        <dbReference type="SAM" id="MobiDB-lite"/>
    </source>
</evidence>
<dbReference type="InterPro" id="IPR008479">
    <property type="entry name" value="DUF760"/>
</dbReference>
<keyword evidence="4" id="KW-1185">Reference proteome</keyword>
<feature type="region of interest" description="Disordered" evidence="2">
    <location>
        <begin position="188"/>
        <end position="211"/>
    </location>
</feature>
<dbReference type="PANTHER" id="PTHR33598">
    <property type="entry name" value="OS02G0833400 PROTEIN"/>
    <property type="match status" value="1"/>
</dbReference>
<name>A0A8T0NK74_PANVG</name>